<feature type="compositionally biased region" description="Basic and acidic residues" evidence="1">
    <location>
        <begin position="53"/>
        <end position="63"/>
    </location>
</feature>
<gene>
    <name evidence="2" type="ORF">SVUK_LOCUS4966</name>
</gene>
<feature type="compositionally biased region" description="Low complexity" evidence="1">
    <location>
        <begin position="22"/>
        <end position="34"/>
    </location>
</feature>
<feature type="non-terminal residue" evidence="2">
    <location>
        <position position="159"/>
    </location>
</feature>
<reference evidence="2 3" key="1">
    <citation type="submission" date="2018-11" db="EMBL/GenBank/DDBJ databases">
        <authorList>
            <consortium name="Pathogen Informatics"/>
        </authorList>
    </citation>
    <scope>NUCLEOTIDE SEQUENCE [LARGE SCALE GENOMIC DNA]</scope>
</reference>
<evidence type="ECO:0000313" key="2">
    <source>
        <dbReference type="EMBL" id="VDM69968.1"/>
    </source>
</evidence>
<evidence type="ECO:0000256" key="1">
    <source>
        <dbReference type="SAM" id="MobiDB-lite"/>
    </source>
</evidence>
<sequence>MFERQEQMYSLQNHNYSHQYQTDPSTTVTHTTITYSDGDTNDGAALPAAKDSSQAEHDSKPERLVVPNASVPVLSPLFLRCNPLQRAVFARVSRTHSLTPVERVEDWKAEKGYSAQYRLAPTAEVPVQCTFTMHAFLAQFAAVQHIINTPVLNVSAFCL</sequence>
<proteinExistence type="predicted"/>
<dbReference type="EMBL" id="UYYB01014235">
    <property type="protein sequence ID" value="VDM69968.1"/>
    <property type="molecule type" value="Genomic_DNA"/>
</dbReference>
<accession>A0A3P7KQP6</accession>
<feature type="region of interest" description="Disordered" evidence="1">
    <location>
        <begin position="15"/>
        <end position="63"/>
    </location>
</feature>
<dbReference type="AlphaFoldDB" id="A0A3P7KQP6"/>
<keyword evidence="3" id="KW-1185">Reference proteome</keyword>
<evidence type="ECO:0000313" key="3">
    <source>
        <dbReference type="Proteomes" id="UP000270094"/>
    </source>
</evidence>
<name>A0A3P7KQP6_STRVU</name>
<protein>
    <submittedName>
        <fullName evidence="2">Uncharacterized protein</fullName>
    </submittedName>
</protein>
<dbReference type="Proteomes" id="UP000270094">
    <property type="component" value="Unassembled WGS sequence"/>
</dbReference>
<organism evidence="2 3">
    <name type="scientific">Strongylus vulgaris</name>
    <name type="common">Blood worm</name>
    <dbReference type="NCBI Taxonomy" id="40348"/>
    <lineage>
        <taxon>Eukaryota</taxon>
        <taxon>Metazoa</taxon>
        <taxon>Ecdysozoa</taxon>
        <taxon>Nematoda</taxon>
        <taxon>Chromadorea</taxon>
        <taxon>Rhabditida</taxon>
        <taxon>Rhabditina</taxon>
        <taxon>Rhabditomorpha</taxon>
        <taxon>Strongyloidea</taxon>
        <taxon>Strongylidae</taxon>
        <taxon>Strongylus</taxon>
    </lineage>
</organism>